<feature type="transmembrane region" description="Helical" evidence="6">
    <location>
        <begin position="275"/>
        <end position="296"/>
    </location>
</feature>
<dbReference type="EMBL" id="ML987204">
    <property type="protein sequence ID" value="KAF2243602.1"/>
    <property type="molecule type" value="Genomic_DNA"/>
</dbReference>
<evidence type="ECO:0000256" key="2">
    <source>
        <dbReference type="ARBA" id="ARBA00022692"/>
    </source>
</evidence>
<accession>A0A6A6I0V5</accession>
<gene>
    <name evidence="8" type="ORF">BU26DRAFT_523204</name>
</gene>
<dbReference type="GO" id="GO:0005783">
    <property type="term" value="C:endoplasmic reticulum"/>
    <property type="evidence" value="ECO:0007669"/>
    <property type="project" value="TreeGrafter"/>
</dbReference>
<organism evidence="8 9">
    <name type="scientific">Trematosphaeria pertusa</name>
    <dbReference type="NCBI Taxonomy" id="390896"/>
    <lineage>
        <taxon>Eukaryota</taxon>
        <taxon>Fungi</taxon>
        <taxon>Dikarya</taxon>
        <taxon>Ascomycota</taxon>
        <taxon>Pezizomycotina</taxon>
        <taxon>Dothideomycetes</taxon>
        <taxon>Pleosporomycetidae</taxon>
        <taxon>Pleosporales</taxon>
        <taxon>Massarineae</taxon>
        <taxon>Trematosphaeriaceae</taxon>
        <taxon>Trematosphaeria</taxon>
    </lineage>
</organism>
<feature type="transmembrane region" description="Helical" evidence="6">
    <location>
        <begin position="167"/>
        <end position="188"/>
    </location>
</feature>
<feature type="transmembrane region" description="Helical" evidence="6">
    <location>
        <begin position="200"/>
        <end position="217"/>
    </location>
</feature>
<dbReference type="SMART" id="SM00724">
    <property type="entry name" value="TLC"/>
    <property type="match status" value="1"/>
</dbReference>
<keyword evidence="9" id="KW-1185">Reference proteome</keyword>
<feature type="transmembrane region" description="Helical" evidence="6">
    <location>
        <begin position="36"/>
        <end position="55"/>
    </location>
</feature>
<dbReference type="GO" id="GO:0055088">
    <property type="term" value="P:lipid homeostasis"/>
    <property type="evidence" value="ECO:0007669"/>
    <property type="project" value="TreeGrafter"/>
</dbReference>
<dbReference type="Pfam" id="PF03798">
    <property type="entry name" value="TRAM_LAG1_CLN8"/>
    <property type="match status" value="1"/>
</dbReference>
<dbReference type="InterPro" id="IPR006634">
    <property type="entry name" value="TLC-dom"/>
</dbReference>
<dbReference type="GeneID" id="54583316"/>
<keyword evidence="4 5" id="KW-0472">Membrane</keyword>
<feature type="transmembrane region" description="Helical" evidence="6">
    <location>
        <begin position="116"/>
        <end position="134"/>
    </location>
</feature>
<dbReference type="Proteomes" id="UP000800094">
    <property type="component" value="Unassembled WGS sequence"/>
</dbReference>
<dbReference type="PANTHER" id="PTHR13439:SF0">
    <property type="entry name" value="TOPOISOMERASE I DAMAGE AFFECTED PROTEIN 4"/>
    <property type="match status" value="1"/>
</dbReference>
<evidence type="ECO:0000256" key="6">
    <source>
        <dbReference type="SAM" id="Phobius"/>
    </source>
</evidence>
<dbReference type="OrthoDB" id="10266980at2759"/>
<dbReference type="AlphaFoldDB" id="A0A6A6I0V5"/>
<sequence>MHDPFPLPRSEALAKYVEPIADYLSLKTLPLHIHEVLFAFLLYSATNVYIAPTFSRLFFPRIYSSLNARTKLNWDVHIVSFVQSTLICILALWVMWKDDERREMNWLAKVHGYTGAGGLIQAFAGGYFVWDLVITLQNIGIFGLGMLAHAVSALFVFSLGFRPFVNFYAPTFILYELSSPFLNIHWFCDKLNMTGSKVQLYNGILLLLTFFSCRLMWGTYQSVRVFYDVYRAMTAGELMLHDPELGKLGNGTVVPDNLIPTSEIMEFAGDRTVPLWLAGCYLASNITLNGLNWFWFGKMIETIRKRFDPPYGTRKPEVKESEKEQVLVEGIDVDTPPPSMPGTPYVPAGAETDYIGAVKLSATGTHLEAERLEVRSRTGKAAQHTARAA</sequence>
<evidence type="ECO:0000256" key="1">
    <source>
        <dbReference type="ARBA" id="ARBA00004141"/>
    </source>
</evidence>
<keyword evidence="3 6" id="KW-1133">Transmembrane helix</keyword>
<protein>
    <submittedName>
        <fullName evidence="8">DUF887-domain-containing protein</fullName>
    </submittedName>
</protein>
<feature type="transmembrane region" description="Helical" evidence="6">
    <location>
        <begin position="141"/>
        <end position="161"/>
    </location>
</feature>
<evidence type="ECO:0000259" key="7">
    <source>
        <dbReference type="PROSITE" id="PS50922"/>
    </source>
</evidence>
<feature type="domain" description="TLC" evidence="7">
    <location>
        <begin position="69"/>
        <end position="308"/>
    </location>
</feature>
<dbReference type="PANTHER" id="PTHR13439">
    <property type="entry name" value="CT120 PROTEIN"/>
    <property type="match status" value="1"/>
</dbReference>
<comment type="subcellular location">
    <subcellularLocation>
        <location evidence="1">Membrane</location>
        <topology evidence="1">Multi-pass membrane protein</topology>
    </subcellularLocation>
</comment>
<evidence type="ECO:0000256" key="5">
    <source>
        <dbReference type="PROSITE-ProRule" id="PRU00205"/>
    </source>
</evidence>
<proteinExistence type="predicted"/>
<dbReference type="GO" id="GO:0016020">
    <property type="term" value="C:membrane"/>
    <property type="evidence" value="ECO:0007669"/>
    <property type="project" value="UniProtKB-SubCell"/>
</dbReference>
<dbReference type="InterPro" id="IPR050846">
    <property type="entry name" value="TLCD"/>
</dbReference>
<reference evidence="8" key="1">
    <citation type="journal article" date="2020" name="Stud. Mycol.">
        <title>101 Dothideomycetes genomes: a test case for predicting lifestyles and emergence of pathogens.</title>
        <authorList>
            <person name="Haridas S."/>
            <person name="Albert R."/>
            <person name="Binder M."/>
            <person name="Bloem J."/>
            <person name="Labutti K."/>
            <person name="Salamov A."/>
            <person name="Andreopoulos B."/>
            <person name="Baker S."/>
            <person name="Barry K."/>
            <person name="Bills G."/>
            <person name="Bluhm B."/>
            <person name="Cannon C."/>
            <person name="Castanera R."/>
            <person name="Culley D."/>
            <person name="Daum C."/>
            <person name="Ezra D."/>
            <person name="Gonzalez J."/>
            <person name="Henrissat B."/>
            <person name="Kuo A."/>
            <person name="Liang C."/>
            <person name="Lipzen A."/>
            <person name="Lutzoni F."/>
            <person name="Magnuson J."/>
            <person name="Mondo S."/>
            <person name="Nolan M."/>
            <person name="Ohm R."/>
            <person name="Pangilinan J."/>
            <person name="Park H.-J."/>
            <person name="Ramirez L."/>
            <person name="Alfaro M."/>
            <person name="Sun H."/>
            <person name="Tritt A."/>
            <person name="Yoshinaga Y."/>
            <person name="Zwiers L.-H."/>
            <person name="Turgeon B."/>
            <person name="Goodwin S."/>
            <person name="Spatafora J."/>
            <person name="Crous P."/>
            <person name="Grigoriev I."/>
        </authorList>
    </citation>
    <scope>NUCLEOTIDE SEQUENCE</scope>
    <source>
        <strain evidence="8">CBS 122368</strain>
    </source>
</reference>
<feature type="transmembrane region" description="Helical" evidence="6">
    <location>
        <begin position="76"/>
        <end position="96"/>
    </location>
</feature>
<name>A0A6A6I0V5_9PLEO</name>
<evidence type="ECO:0000313" key="9">
    <source>
        <dbReference type="Proteomes" id="UP000800094"/>
    </source>
</evidence>
<dbReference type="RefSeq" id="XP_033678606.1">
    <property type="nucleotide sequence ID" value="XM_033829986.1"/>
</dbReference>
<keyword evidence="2 5" id="KW-0812">Transmembrane</keyword>
<dbReference type="PROSITE" id="PS50922">
    <property type="entry name" value="TLC"/>
    <property type="match status" value="1"/>
</dbReference>
<evidence type="ECO:0000256" key="3">
    <source>
        <dbReference type="ARBA" id="ARBA00022989"/>
    </source>
</evidence>
<evidence type="ECO:0000313" key="8">
    <source>
        <dbReference type="EMBL" id="KAF2243602.1"/>
    </source>
</evidence>
<evidence type="ECO:0000256" key="4">
    <source>
        <dbReference type="ARBA" id="ARBA00023136"/>
    </source>
</evidence>